<organism evidence="1 2">
    <name type="scientific">Riccia fluitans</name>
    <dbReference type="NCBI Taxonomy" id="41844"/>
    <lineage>
        <taxon>Eukaryota</taxon>
        <taxon>Viridiplantae</taxon>
        <taxon>Streptophyta</taxon>
        <taxon>Embryophyta</taxon>
        <taxon>Marchantiophyta</taxon>
        <taxon>Marchantiopsida</taxon>
        <taxon>Marchantiidae</taxon>
        <taxon>Marchantiales</taxon>
        <taxon>Ricciaceae</taxon>
        <taxon>Riccia</taxon>
    </lineage>
</organism>
<name>A0ABD1XVJ9_9MARC</name>
<keyword evidence="2" id="KW-1185">Reference proteome</keyword>
<comment type="caution">
    <text evidence="1">The sequence shown here is derived from an EMBL/GenBank/DDBJ whole genome shotgun (WGS) entry which is preliminary data.</text>
</comment>
<dbReference type="AlphaFoldDB" id="A0ABD1XVJ9"/>
<protein>
    <recommendedName>
        <fullName evidence="3">Ribosomal protein L30</fullName>
    </recommendedName>
</protein>
<proteinExistence type="predicted"/>
<accession>A0ABD1XVJ9</accession>
<evidence type="ECO:0000313" key="1">
    <source>
        <dbReference type="EMBL" id="KAL2612980.1"/>
    </source>
</evidence>
<evidence type="ECO:0000313" key="2">
    <source>
        <dbReference type="Proteomes" id="UP001605036"/>
    </source>
</evidence>
<reference evidence="1 2" key="1">
    <citation type="submission" date="2024-09" db="EMBL/GenBank/DDBJ databases">
        <title>Chromosome-scale assembly of Riccia fluitans.</title>
        <authorList>
            <person name="Paukszto L."/>
            <person name="Sawicki J."/>
            <person name="Karawczyk K."/>
            <person name="Piernik-Szablinska J."/>
            <person name="Szczecinska M."/>
            <person name="Mazdziarz M."/>
        </authorList>
    </citation>
    <scope>NUCLEOTIDE SEQUENCE [LARGE SCALE GENOMIC DNA]</scope>
    <source>
        <strain evidence="1">Rf_01</strain>
        <tissue evidence="1">Aerial parts of the thallus</tissue>
    </source>
</reference>
<evidence type="ECO:0008006" key="3">
    <source>
        <dbReference type="Google" id="ProtNLM"/>
    </source>
</evidence>
<dbReference type="EMBL" id="JBHFFA010000007">
    <property type="protein sequence ID" value="KAL2612980.1"/>
    <property type="molecule type" value="Genomic_DNA"/>
</dbReference>
<gene>
    <name evidence="1" type="ORF">R1flu_024672</name>
</gene>
<sequence>MRVLFFFLGPKARGGCAQEKSGLTPLEVHNTPKSLGFAPSPHASPTHRCLLTVRTTVSRETGFERVGSPALQALKEVGLTRHSVQTTVVGREH</sequence>
<dbReference type="Proteomes" id="UP001605036">
    <property type="component" value="Unassembled WGS sequence"/>
</dbReference>